<proteinExistence type="predicted"/>
<dbReference type="AlphaFoldDB" id="A0A2P6N5T0"/>
<reference evidence="2 3" key="1">
    <citation type="journal article" date="2018" name="Genome Biol. Evol.">
        <title>Multiple Roots of Fruiting Body Formation in Amoebozoa.</title>
        <authorList>
            <person name="Hillmann F."/>
            <person name="Forbes G."/>
            <person name="Novohradska S."/>
            <person name="Ferling I."/>
            <person name="Riege K."/>
            <person name="Groth M."/>
            <person name="Westermann M."/>
            <person name="Marz M."/>
            <person name="Spaller T."/>
            <person name="Winckler T."/>
            <person name="Schaap P."/>
            <person name="Glockner G."/>
        </authorList>
    </citation>
    <scope>NUCLEOTIDE SEQUENCE [LARGE SCALE GENOMIC DNA]</scope>
    <source>
        <strain evidence="2 3">Jena</strain>
    </source>
</reference>
<feature type="domain" description="Yippee" evidence="1">
    <location>
        <begin position="97"/>
        <end position="208"/>
    </location>
</feature>
<dbReference type="OrthoDB" id="6407410at2759"/>
<dbReference type="EMBL" id="MDYQ01000188">
    <property type="protein sequence ID" value="PRP79309.1"/>
    <property type="molecule type" value="Genomic_DNA"/>
</dbReference>
<dbReference type="Proteomes" id="UP000241769">
    <property type="component" value="Unassembled WGS sequence"/>
</dbReference>
<sequence length="214" mass="24581">MVTLGLSSVDILATPKTRVSEKYSHYNDRIVERRVLVHMKFVRRKSILCDAELAQVEKPMGRTLADHLRNASSQNCDRKVNHPFMGRRFVLSVPGENVWCCKICTTPLIDNNLMLSDKYTASTGEAYLFTEAANVSHGKQRAEKLRSGVYLICDLHFVYCHQRLGWHYVSQTRTRETPTIIQEESASDEQKYKEGKCVLEKQQITLLRGHHSKV</sequence>
<evidence type="ECO:0000259" key="1">
    <source>
        <dbReference type="PROSITE" id="PS51792"/>
    </source>
</evidence>
<accession>A0A2P6N5T0</accession>
<protein>
    <recommendedName>
        <fullName evidence="1">Yippee domain-containing protein</fullName>
    </recommendedName>
</protein>
<comment type="caution">
    <text evidence="2">The sequence shown here is derived from an EMBL/GenBank/DDBJ whole genome shotgun (WGS) entry which is preliminary data.</text>
</comment>
<dbReference type="STRING" id="1890364.A0A2P6N5T0"/>
<dbReference type="InterPro" id="IPR034751">
    <property type="entry name" value="Yippee"/>
</dbReference>
<keyword evidence="3" id="KW-1185">Reference proteome</keyword>
<dbReference type="InterPro" id="IPR039058">
    <property type="entry name" value="Yippee_fam"/>
</dbReference>
<dbReference type="FunCoup" id="A0A2P6N5T0">
    <property type="interactions" value="22"/>
</dbReference>
<organism evidence="2 3">
    <name type="scientific">Planoprotostelium fungivorum</name>
    <dbReference type="NCBI Taxonomy" id="1890364"/>
    <lineage>
        <taxon>Eukaryota</taxon>
        <taxon>Amoebozoa</taxon>
        <taxon>Evosea</taxon>
        <taxon>Variosea</taxon>
        <taxon>Cavosteliida</taxon>
        <taxon>Cavosteliaceae</taxon>
        <taxon>Planoprotostelium</taxon>
    </lineage>
</organism>
<evidence type="ECO:0000313" key="2">
    <source>
        <dbReference type="EMBL" id="PRP79309.1"/>
    </source>
</evidence>
<dbReference type="PROSITE" id="PS51792">
    <property type="entry name" value="YIPPEE"/>
    <property type="match status" value="1"/>
</dbReference>
<name>A0A2P6N5T0_9EUKA</name>
<dbReference type="PANTHER" id="PTHR13848">
    <property type="entry name" value="PROTEIN YIPPEE-LIKE CG15309-RELATED"/>
    <property type="match status" value="1"/>
</dbReference>
<gene>
    <name evidence="2" type="ORF">PROFUN_13003</name>
</gene>
<evidence type="ECO:0000313" key="3">
    <source>
        <dbReference type="Proteomes" id="UP000241769"/>
    </source>
</evidence>
<dbReference type="InParanoid" id="A0A2P6N5T0"/>